<name>A0A811SJ65_9POAL</name>
<dbReference type="InterPro" id="IPR034136">
    <property type="entry name" value="TOPRIM_Topo6A/Spo11"/>
</dbReference>
<sequence length="527" mass="58944">MEEWFNMCDHCHVHLSSSSHTNLLPSPNDGKLNVKCSLCKLICSYQIELDEDTSSSSYMTPPARSRLQHSNLGISQLSYATGHSQGDGDQSSIQGISGSLSDLSLSRYAVSQMSTSPAYDDKDVTAYDGKDVTDGKFGEDSHKGFIHRTLMKLKLSPEEIDELKKKYVIAESVSPKVALEKVNDALSTWSPDVGRYKLRMPGKAKEGLYVYDDTLGQICRLRKKTYLVARQKSLRFGELLLIIKGLLKTHTFLRLRLLHYMHPQLCRSTTPEQSMELLRQTAAELSVLLEVSRESLNLTASPQGVTVGPAILYVGGKELIDCNHGGASGNLIPCEAETIDKIEATEGVDIEYVLLVEKDTIFQYLASRNFHKKNNCVLITGGVPDVYTRILLRKYNDLLSVPIYALMDGNPSGAQIFSTYCFGSNEKAHENLFLTVQGLDFIGLFVRDILPENRSALTEDDQDTLSSLLKTKYIDRIEGLRSNLVFMDETKSKADIEMMMRQQSLESYILKSVQAAKNRRKVQPIKI</sequence>
<dbReference type="PANTHER" id="PTHR10848:SF0">
    <property type="entry name" value="MEIOTIC RECOMBINATION PROTEIN SPO11"/>
    <property type="match status" value="1"/>
</dbReference>
<evidence type="ECO:0000313" key="2">
    <source>
        <dbReference type="EMBL" id="CAD6340937.1"/>
    </source>
</evidence>
<dbReference type="InterPro" id="IPR002815">
    <property type="entry name" value="Spo11/TopoVI_A"/>
</dbReference>
<organism evidence="2 3">
    <name type="scientific">Miscanthus lutarioriparius</name>
    <dbReference type="NCBI Taxonomy" id="422564"/>
    <lineage>
        <taxon>Eukaryota</taxon>
        <taxon>Viridiplantae</taxon>
        <taxon>Streptophyta</taxon>
        <taxon>Embryophyta</taxon>
        <taxon>Tracheophyta</taxon>
        <taxon>Spermatophyta</taxon>
        <taxon>Magnoliopsida</taxon>
        <taxon>Liliopsida</taxon>
        <taxon>Poales</taxon>
        <taxon>Poaceae</taxon>
        <taxon>PACMAD clade</taxon>
        <taxon>Panicoideae</taxon>
        <taxon>Andropogonodae</taxon>
        <taxon>Andropogoneae</taxon>
        <taxon>Saccharinae</taxon>
        <taxon>Miscanthus</taxon>
    </lineage>
</organism>
<protein>
    <recommendedName>
        <fullName evidence="1">Topoisomerase 6 subunit A/Spo11 TOPRIM domain-containing protein</fullName>
    </recommendedName>
</protein>
<dbReference type="PANTHER" id="PTHR10848">
    <property type="entry name" value="MEIOTIC RECOMBINATION PROTEIN SPO11"/>
    <property type="match status" value="1"/>
</dbReference>
<dbReference type="GO" id="GO:0003677">
    <property type="term" value="F:DNA binding"/>
    <property type="evidence" value="ECO:0007669"/>
    <property type="project" value="InterPro"/>
</dbReference>
<dbReference type="GO" id="GO:0003918">
    <property type="term" value="F:DNA topoisomerase type II (double strand cut, ATP-hydrolyzing) activity"/>
    <property type="evidence" value="ECO:0007669"/>
    <property type="project" value="InterPro"/>
</dbReference>
<dbReference type="PRINTS" id="PR01550">
    <property type="entry name" value="TOP6AFAMILY"/>
</dbReference>
<feature type="domain" description="Topoisomerase 6 subunit A/Spo11 TOPRIM" evidence="1">
    <location>
        <begin position="352"/>
        <end position="503"/>
    </location>
</feature>
<evidence type="ECO:0000259" key="1">
    <source>
        <dbReference type="Pfam" id="PF21180"/>
    </source>
</evidence>
<dbReference type="Pfam" id="PF21180">
    <property type="entry name" value="TOP6A-Spo11_Toprim"/>
    <property type="match status" value="1"/>
</dbReference>
<proteinExistence type="predicted"/>
<reference evidence="2" key="1">
    <citation type="submission" date="2020-10" db="EMBL/GenBank/DDBJ databases">
        <authorList>
            <person name="Han B."/>
            <person name="Lu T."/>
            <person name="Zhao Q."/>
            <person name="Huang X."/>
            <person name="Zhao Y."/>
        </authorList>
    </citation>
    <scope>NUCLEOTIDE SEQUENCE</scope>
</reference>
<dbReference type="Gene3D" id="3.40.1360.10">
    <property type="match status" value="1"/>
</dbReference>
<keyword evidence="3" id="KW-1185">Reference proteome</keyword>
<dbReference type="AlphaFoldDB" id="A0A811SJ65"/>
<dbReference type="SUPFAM" id="SSF56726">
    <property type="entry name" value="DNA topoisomerase IV, alpha subunit"/>
    <property type="match status" value="1"/>
</dbReference>
<dbReference type="Proteomes" id="UP000604825">
    <property type="component" value="Unassembled WGS sequence"/>
</dbReference>
<dbReference type="GO" id="GO:0005694">
    <property type="term" value="C:chromosome"/>
    <property type="evidence" value="ECO:0007669"/>
    <property type="project" value="InterPro"/>
</dbReference>
<comment type="caution">
    <text evidence="2">The sequence shown here is derived from an EMBL/GenBank/DDBJ whole genome shotgun (WGS) entry which is preliminary data.</text>
</comment>
<dbReference type="OrthoDB" id="5377392at2759"/>
<gene>
    <name evidence="2" type="ORF">NCGR_LOCUS65035</name>
</gene>
<accession>A0A811SJ65</accession>
<dbReference type="InterPro" id="IPR036078">
    <property type="entry name" value="Spo11/TopoVI_A_sf"/>
</dbReference>
<dbReference type="EMBL" id="CAJGYO010000094">
    <property type="protein sequence ID" value="CAD6340937.1"/>
    <property type="molecule type" value="Genomic_DNA"/>
</dbReference>
<evidence type="ECO:0000313" key="3">
    <source>
        <dbReference type="Proteomes" id="UP000604825"/>
    </source>
</evidence>
<dbReference type="CDD" id="cd00223">
    <property type="entry name" value="TOPRIM_TopoIIB_SPO"/>
    <property type="match status" value="1"/>
</dbReference>